<dbReference type="SUPFAM" id="SSF52058">
    <property type="entry name" value="L domain-like"/>
    <property type="match status" value="1"/>
</dbReference>
<dbReference type="SUPFAM" id="SSF48484">
    <property type="entry name" value="Lipoxigenase"/>
    <property type="match status" value="1"/>
</dbReference>
<dbReference type="FunFam" id="3.80.10.10:FF:000021">
    <property type="entry name" value="Putative LRR receptor-like serine/threonine-protein kinase"/>
    <property type="match status" value="1"/>
</dbReference>
<dbReference type="Pfam" id="PF00560">
    <property type="entry name" value="LRR_1"/>
    <property type="match status" value="2"/>
</dbReference>
<dbReference type="Pfam" id="PF07714">
    <property type="entry name" value="PK_Tyr_Ser-Thr"/>
    <property type="match status" value="1"/>
</dbReference>
<organism evidence="12 13">
    <name type="scientific">Musa troglodytarum</name>
    <name type="common">fe'i banana</name>
    <dbReference type="NCBI Taxonomy" id="320322"/>
    <lineage>
        <taxon>Eukaryota</taxon>
        <taxon>Viridiplantae</taxon>
        <taxon>Streptophyta</taxon>
        <taxon>Embryophyta</taxon>
        <taxon>Tracheophyta</taxon>
        <taxon>Spermatophyta</taxon>
        <taxon>Magnoliopsida</taxon>
        <taxon>Liliopsida</taxon>
        <taxon>Zingiberales</taxon>
        <taxon>Musaceae</taxon>
        <taxon>Musa</taxon>
    </lineage>
</organism>
<feature type="region of interest" description="Disordered" evidence="9">
    <location>
        <begin position="752"/>
        <end position="800"/>
    </location>
</feature>
<feature type="transmembrane region" description="Helical" evidence="10">
    <location>
        <begin position="1295"/>
        <end position="1318"/>
    </location>
</feature>
<dbReference type="PROSITE" id="PS50011">
    <property type="entry name" value="PROTEIN_KINASE_DOM"/>
    <property type="match status" value="1"/>
</dbReference>
<evidence type="ECO:0000256" key="6">
    <source>
        <dbReference type="ARBA" id="ARBA00022737"/>
    </source>
</evidence>
<dbReference type="Pfam" id="PF21547">
    <property type="entry name" value="TTI1"/>
    <property type="match status" value="1"/>
</dbReference>
<dbReference type="SUPFAM" id="SSF81872">
    <property type="entry name" value="BRCA2 helical domain"/>
    <property type="match status" value="1"/>
</dbReference>
<protein>
    <submittedName>
        <fullName evidence="12">Leucine rich repeat N-terminal domain</fullName>
    </submittedName>
</protein>
<dbReference type="Gene3D" id="4.10.372.10">
    <property type="entry name" value="Lipoxygenase-1, Domain 3"/>
    <property type="match status" value="1"/>
</dbReference>
<feature type="compositionally biased region" description="Polar residues" evidence="9">
    <location>
        <begin position="769"/>
        <end position="788"/>
    </location>
</feature>
<dbReference type="Gene3D" id="3.30.200.20">
    <property type="entry name" value="Phosphorylase Kinase, domain 1"/>
    <property type="match status" value="1"/>
</dbReference>
<evidence type="ECO:0000313" key="12">
    <source>
        <dbReference type="EMBL" id="URE38587.1"/>
    </source>
</evidence>
<keyword evidence="8 10" id="KW-0472">Membrane</keyword>
<keyword evidence="5" id="KW-0732">Signal</keyword>
<dbReference type="Gene3D" id="1.10.510.10">
    <property type="entry name" value="Transferase(Phosphotransferase) domain 1"/>
    <property type="match status" value="1"/>
</dbReference>
<sequence length="1937" mass="212837">NSNGGGGVGPGRFDRTGPGGALKAVLRSLVPLLVAAFSPESHDFKGHPRSGQPLQGSPALEAELARSALPQDPPRQQDRKHRCLLTLGSLTGTHPAEDKFAWLRDDEFARQTLAGINPVNWVLVGNVILFINPARFMIEGLFGLWLWGSGSTTVGFGEIGLKSDHFFGFAAALGLNGPGFWSQYEKVEKIGEGTYGVVYKARDRLTIETIALKKIRLENEDEGVPTTIVPGDSEIDELFEIFSEIRITSDAVLRVLSVSSGHATVGQLVVANADYIIDSLCYQLWHLDVNPHVPDVLAAILSCVGTARDILPLLEEPMRAVSSELEVLGRHQHPNLTIPFLKDVGEIAKASQTKASSLPNQAEMFSAHVSSKILVLQKWINENHVDNSSFSVCTESQALEIGSVNFDDKESACLVSLDIIEDKGSTQGEGMALILCQRLLLGGESIIASLTVPLMVKSEFENLRQSDQSKVACEAKEDRKTTVADIAVLHQSAWSCDEGFERVYHNLASFRAVGASVSGANQIKFLITKLKDEVHSDHMNVSGSRESIIEFPTVELEDEGGRNEEPSVVADACNVELYQYVPEESPNLLQCGRNNHDGYEKSVLRNPSSTEKALSIIDGSNPKTEQLHKNFRWDMNQETAGTSILDCVDVNFVQRSPENCIDIFCSTGSHLTNGQLQKTLEHKLDSSDYGQSPVKFQTVGGSYISISNGALKHARNLLGESDIEISENNITLDQPLSSVLRNKNNLDDTFWNKENISSPHPPHCGRTSKLVSRTPPSLTKRSNKTPVNQKPEKDDRHSAGSAVEIVRRIENGDGMSLGGPLIDISNITVHPSHQQQKVAAVVGYPFQLKRKNLKDFSGGPPTFQDLVGSKSLQMDCLETCIFREMFSAQIGIKFLTVCNVLEELKYRYEREVNYGHRSMLKKILDGDVLPASMMVLYVWLSKQLDAGKLFVGQKLRICGAGLCGLVGPVSSLEASKTVHMLIHINGTNRAHWDEKLGFYMTSEQLFSFSIYQAKQKEIRQSHLQKKIEKALKDAGLASGEVTPFMRKADLVEGKIYDVSGLMPLNFSMDVLYLQDGGYSMTIFNPRKSVNLSNLGEIPLASFSSPMVDKDQFSHHHEGTVVGFYNLVKRARDQTNHLWVAEATENSTYSVSYNLPGNCHLKLALALCVSGCSVAFALFLGREGASEEDDMGLCLPEPKESIHALALALAAAAAERPPPPLPLLLLLCCHSEASNDDNSYNCRCNDDNSNSNSAGGRSRHLWLSLTLVLSVPFLSPQSTKAVSGSRTDSRRRTPSSLFSTTSLSLLNFSVTGFLITYFWGWVGEISSGLVEISLIRSVRNFVSSGAALDFASLLPLVPAEGYLSRVWSTKVTSQDWRGYGGRGKWAVAITTQEEGKSLDWGRSMEWKVVFFCWTLCLVLLHFLYLSAATLSPSGINYEAHATCLDFNSSTHLTWQLLYSLTVGIVDTVHQYPVCHLNLKHYTLPEAATSPFALIIYQHKQKRYFVALMAIKMELNDPYNVLENWDINSVDPCSWRMVTCTSDGYVSALGLPSQSLSGKLSPGMGNLTNLQSVLLQNNAISGPIPAEIGKLEKLQTLDLSNNQFGGTIPSSLGDLKNLNYLRLNNNSLSGPCPDSLSNIKGLTLVDLSYNNLSGSLPRISARTFNIIGNPLICGTNLRSNCSSTSLDPISYPPDDLNGVLDSSAQSRFGGTRSQRVAIAFGASVGSVTLLNMFMCDPKIIHRDVKAANILLDEDFEAVVGDFGLAKLLDHRESHVTTAVRGTVGHIAPEYLSTGQSSEKTDVFGFGILLLELITGQKALDFGRLANQKGVMLDWVKKLHQENKLYMMVDKDLKNNYNRVELEEMIQVALLCTQFHPSQRPKMSEVVRMLEGDGLAEKWEASQRMDTPKSRSSEQLTPKYIDFVEDSSFVVEAIELSGPR</sequence>
<dbReference type="Proteomes" id="UP001055439">
    <property type="component" value="Chromosome 8"/>
</dbReference>
<dbReference type="Pfam" id="PF08263">
    <property type="entry name" value="LRRNT_2"/>
    <property type="match status" value="1"/>
</dbReference>
<evidence type="ECO:0000256" key="9">
    <source>
        <dbReference type="SAM" id="MobiDB-lite"/>
    </source>
</evidence>
<keyword evidence="3" id="KW-0433">Leucine-rich repeat</keyword>
<dbReference type="InterPro" id="IPR011009">
    <property type="entry name" value="Kinase-like_dom_sf"/>
</dbReference>
<evidence type="ECO:0000256" key="10">
    <source>
        <dbReference type="SAM" id="Phobius"/>
    </source>
</evidence>
<keyword evidence="7 10" id="KW-1133">Transmembrane helix</keyword>
<feature type="non-terminal residue" evidence="12">
    <location>
        <position position="1"/>
    </location>
</feature>
<proteinExistence type="inferred from homology"/>
<dbReference type="PANTHER" id="PTHR47988">
    <property type="entry name" value="SOMATIC EMBRYOGENESIS RECEPTOR KINASE 1"/>
    <property type="match status" value="1"/>
</dbReference>
<dbReference type="InterPro" id="IPR000719">
    <property type="entry name" value="Prot_kinase_dom"/>
</dbReference>
<dbReference type="SMART" id="SM00220">
    <property type="entry name" value="S_TKc"/>
    <property type="match status" value="1"/>
</dbReference>
<dbReference type="InterPro" id="IPR015187">
    <property type="entry name" value="BRCA2_OB_1"/>
</dbReference>
<dbReference type="PROSITE" id="PS00108">
    <property type="entry name" value="PROTEIN_KINASE_ST"/>
    <property type="match status" value="1"/>
</dbReference>
<dbReference type="InterPro" id="IPR027433">
    <property type="entry name" value="Lipoxygenase_dom_3"/>
</dbReference>
<evidence type="ECO:0000259" key="11">
    <source>
        <dbReference type="PROSITE" id="PS50011"/>
    </source>
</evidence>
<keyword evidence="13" id="KW-1185">Reference proteome</keyword>
<feature type="transmembrane region" description="Helical" evidence="10">
    <location>
        <begin position="1407"/>
        <end position="1426"/>
    </location>
</feature>
<dbReference type="InterPro" id="IPR012340">
    <property type="entry name" value="NA-bd_OB-fold"/>
</dbReference>
<dbReference type="GO" id="GO:0000724">
    <property type="term" value="P:double-strand break repair via homologous recombination"/>
    <property type="evidence" value="ECO:0007669"/>
    <property type="project" value="InterPro"/>
</dbReference>
<evidence type="ECO:0000256" key="4">
    <source>
        <dbReference type="ARBA" id="ARBA00022692"/>
    </source>
</evidence>
<dbReference type="InterPro" id="IPR001611">
    <property type="entry name" value="Leu-rich_rpt"/>
</dbReference>
<dbReference type="Pfam" id="PF09103">
    <property type="entry name" value="BRCA-2_OB1"/>
    <property type="match status" value="1"/>
</dbReference>
<evidence type="ECO:0000256" key="5">
    <source>
        <dbReference type="ARBA" id="ARBA00022729"/>
    </source>
</evidence>
<evidence type="ECO:0000256" key="3">
    <source>
        <dbReference type="ARBA" id="ARBA00022614"/>
    </source>
</evidence>
<dbReference type="SUPFAM" id="SSF50249">
    <property type="entry name" value="Nucleic acid-binding proteins"/>
    <property type="match status" value="1"/>
</dbReference>
<dbReference type="OrthoDB" id="21095at2759"/>
<evidence type="ECO:0000256" key="1">
    <source>
        <dbReference type="ARBA" id="ARBA00004370"/>
    </source>
</evidence>
<dbReference type="InterPro" id="IPR036315">
    <property type="entry name" value="BRCA2_hlx_sf"/>
</dbReference>
<dbReference type="EMBL" id="CP097510">
    <property type="protein sequence ID" value="URE38587.1"/>
    <property type="molecule type" value="Genomic_DNA"/>
</dbReference>
<dbReference type="InterPro" id="IPR013210">
    <property type="entry name" value="LRR_N_plant-typ"/>
</dbReference>
<feature type="domain" description="Protein kinase" evidence="11">
    <location>
        <begin position="1533"/>
        <end position="1897"/>
    </location>
</feature>
<dbReference type="InterPro" id="IPR049362">
    <property type="entry name" value="TTI1_rpt"/>
</dbReference>
<evidence type="ECO:0000256" key="8">
    <source>
        <dbReference type="ARBA" id="ARBA00023136"/>
    </source>
</evidence>
<dbReference type="Gene3D" id="2.40.50.140">
    <property type="entry name" value="Nucleic acid-binding proteins"/>
    <property type="match status" value="1"/>
</dbReference>
<dbReference type="InterPro" id="IPR001245">
    <property type="entry name" value="Ser-Thr/Tyr_kinase_cat_dom"/>
</dbReference>
<gene>
    <name evidence="12" type="ORF">MUK42_30110</name>
</gene>
<comment type="subcellular location">
    <subcellularLocation>
        <location evidence="1">Membrane</location>
    </subcellularLocation>
</comment>
<dbReference type="InterPro" id="IPR008271">
    <property type="entry name" value="Ser/Thr_kinase_AS"/>
</dbReference>
<name>A0A9E7KZU3_9LILI</name>
<keyword evidence="6" id="KW-0677">Repeat</keyword>
<dbReference type="GO" id="GO:0004672">
    <property type="term" value="F:protein kinase activity"/>
    <property type="evidence" value="ECO:0007669"/>
    <property type="project" value="InterPro"/>
</dbReference>
<keyword evidence="4 10" id="KW-0812">Transmembrane</keyword>
<dbReference type="InterPro" id="IPR032675">
    <property type="entry name" value="LRR_dom_sf"/>
</dbReference>
<evidence type="ECO:0000256" key="2">
    <source>
        <dbReference type="ARBA" id="ARBA00008684"/>
    </source>
</evidence>
<dbReference type="Gene3D" id="3.80.10.10">
    <property type="entry name" value="Ribonuclease Inhibitor"/>
    <property type="match status" value="1"/>
</dbReference>
<evidence type="ECO:0000313" key="13">
    <source>
        <dbReference type="Proteomes" id="UP001055439"/>
    </source>
</evidence>
<accession>A0A9E7KZU3</accession>
<comment type="similarity">
    <text evidence="2">Belongs to the protein kinase superfamily. Ser/Thr protein kinase family.</text>
</comment>
<reference evidence="12" key="1">
    <citation type="submission" date="2022-05" db="EMBL/GenBank/DDBJ databases">
        <title>The Musa troglodytarum L. genome provides insights into the mechanism of non-climacteric behaviour and enrichment of carotenoids.</title>
        <authorList>
            <person name="Wang J."/>
        </authorList>
    </citation>
    <scope>NUCLEOTIDE SEQUENCE</scope>
    <source>
        <tissue evidence="12">Leaf</tissue>
    </source>
</reference>
<dbReference type="GO" id="GO:0005524">
    <property type="term" value="F:ATP binding"/>
    <property type="evidence" value="ECO:0007669"/>
    <property type="project" value="InterPro"/>
</dbReference>
<evidence type="ECO:0000256" key="7">
    <source>
        <dbReference type="ARBA" id="ARBA00022989"/>
    </source>
</evidence>
<dbReference type="SUPFAM" id="SSF56112">
    <property type="entry name" value="Protein kinase-like (PK-like)"/>
    <property type="match status" value="2"/>
</dbReference>
<dbReference type="InterPro" id="IPR036226">
    <property type="entry name" value="LipOase_C_sf"/>
</dbReference>
<dbReference type="FunFam" id="1.10.510.10:FF:000016">
    <property type="entry name" value="Somatic embryogenesis receptor-like kinase 1"/>
    <property type="match status" value="1"/>
</dbReference>
<dbReference type="GO" id="GO:0016020">
    <property type="term" value="C:membrane"/>
    <property type="evidence" value="ECO:0007669"/>
    <property type="project" value="UniProtKB-SubCell"/>
</dbReference>